<dbReference type="AlphaFoldDB" id="A0A9W6TN06"/>
<accession>A0A9W6TN06</accession>
<evidence type="ECO:0000313" key="2">
    <source>
        <dbReference type="EMBL" id="GMF15946.1"/>
    </source>
</evidence>
<comment type="caution">
    <text evidence="2">The sequence shown here is derived from an EMBL/GenBank/DDBJ whole genome shotgun (WGS) entry which is preliminary data.</text>
</comment>
<keyword evidence="3" id="KW-1185">Reference proteome</keyword>
<feature type="compositionally biased region" description="Polar residues" evidence="1">
    <location>
        <begin position="1"/>
        <end position="25"/>
    </location>
</feature>
<evidence type="ECO:0000313" key="3">
    <source>
        <dbReference type="Proteomes" id="UP001165083"/>
    </source>
</evidence>
<feature type="region of interest" description="Disordered" evidence="1">
    <location>
        <begin position="1"/>
        <end position="32"/>
    </location>
</feature>
<feature type="region of interest" description="Disordered" evidence="1">
    <location>
        <begin position="71"/>
        <end position="127"/>
    </location>
</feature>
<sequence>MGSFVGRSSANAPDSRIQPQKTKPSPTRYADQLFQAHTKTASFRSPFYQRQQRARPVPKLIRASTFSMISERSPRIDTTENSTTIFNPLKSPNGSIQGNVKAAQVEHPPQKRHLTHPQSNTSSSCRRKTSITCSLQHRICSKPTNSPLSPATTEVRKSPTRYADALFRPRPILSEQLSTDADISTSIDH</sequence>
<feature type="compositionally biased region" description="Polar residues" evidence="1">
    <location>
        <begin position="79"/>
        <end position="98"/>
    </location>
</feature>
<name>A0A9W6TN06_9STRA</name>
<dbReference type="Proteomes" id="UP001165083">
    <property type="component" value="Unassembled WGS sequence"/>
</dbReference>
<feature type="compositionally biased region" description="Polar residues" evidence="1">
    <location>
        <begin position="116"/>
        <end position="127"/>
    </location>
</feature>
<proteinExistence type="predicted"/>
<organism evidence="2 3">
    <name type="scientific">Phytophthora lilii</name>
    <dbReference type="NCBI Taxonomy" id="2077276"/>
    <lineage>
        <taxon>Eukaryota</taxon>
        <taxon>Sar</taxon>
        <taxon>Stramenopiles</taxon>
        <taxon>Oomycota</taxon>
        <taxon>Peronosporomycetes</taxon>
        <taxon>Peronosporales</taxon>
        <taxon>Peronosporaceae</taxon>
        <taxon>Phytophthora</taxon>
    </lineage>
</organism>
<feature type="compositionally biased region" description="Polar residues" evidence="1">
    <location>
        <begin position="142"/>
        <end position="152"/>
    </location>
</feature>
<protein>
    <submittedName>
        <fullName evidence="2">Unnamed protein product</fullName>
    </submittedName>
</protein>
<feature type="region of interest" description="Disordered" evidence="1">
    <location>
        <begin position="140"/>
        <end position="189"/>
    </location>
</feature>
<feature type="compositionally biased region" description="Polar residues" evidence="1">
    <location>
        <begin position="175"/>
        <end position="189"/>
    </location>
</feature>
<dbReference type="EMBL" id="BSXW01000236">
    <property type="protein sequence ID" value="GMF15946.1"/>
    <property type="molecule type" value="Genomic_DNA"/>
</dbReference>
<evidence type="ECO:0000256" key="1">
    <source>
        <dbReference type="SAM" id="MobiDB-lite"/>
    </source>
</evidence>
<reference evidence="2" key="1">
    <citation type="submission" date="2023-04" db="EMBL/GenBank/DDBJ databases">
        <title>Phytophthora lilii NBRC 32176.</title>
        <authorList>
            <person name="Ichikawa N."/>
            <person name="Sato H."/>
            <person name="Tonouchi N."/>
        </authorList>
    </citation>
    <scope>NUCLEOTIDE SEQUENCE</scope>
    <source>
        <strain evidence="2">NBRC 32176</strain>
    </source>
</reference>
<gene>
    <name evidence="2" type="ORF">Plil01_000558000</name>
</gene>